<feature type="transmembrane region" description="Helical" evidence="1">
    <location>
        <begin position="846"/>
        <end position="863"/>
    </location>
</feature>
<reference evidence="3" key="1">
    <citation type="journal article" date="2019" name="Int. J. Syst. Evol. Microbiol.">
        <title>The Global Catalogue of Microorganisms (GCM) 10K type strain sequencing project: providing services to taxonomists for standard genome sequencing and annotation.</title>
        <authorList>
            <consortium name="The Broad Institute Genomics Platform"/>
            <consortium name="The Broad Institute Genome Sequencing Center for Infectious Disease"/>
            <person name="Wu L."/>
            <person name="Ma J."/>
        </authorList>
    </citation>
    <scope>NUCLEOTIDE SEQUENCE [LARGE SCALE GENOMIC DNA]</scope>
    <source>
        <strain evidence="3">KCTC 23723</strain>
    </source>
</reference>
<keyword evidence="1" id="KW-1133">Transmembrane helix</keyword>
<feature type="transmembrane region" description="Helical" evidence="1">
    <location>
        <begin position="777"/>
        <end position="800"/>
    </location>
</feature>
<dbReference type="Pfam" id="PF10101">
    <property type="entry name" value="DUF2339"/>
    <property type="match status" value="1"/>
</dbReference>
<feature type="transmembrane region" description="Helical" evidence="1">
    <location>
        <begin position="569"/>
        <end position="586"/>
    </location>
</feature>
<feature type="transmembrane region" description="Helical" evidence="1">
    <location>
        <begin position="408"/>
        <end position="427"/>
    </location>
</feature>
<keyword evidence="3" id="KW-1185">Reference proteome</keyword>
<dbReference type="PIRSF" id="PIRSF035905">
    <property type="entry name" value="UCP035905_mp"/>
    <property type="match status" value="1"/>
</dbReference>
<feature type="transmembrane region" description="Helical" evidence="1">
    <location>
        <begin position="181"/>
        <end position="198"/>
    </location>
</feature>
<dbReference type="EMBL" id="BMYR01000002">
    <property type="protein sequence ID" value="GGW53461.1"/>
    <property type="molecule type" value="Genomic_DNA"/>
</dbReference>
<dbReference type="PANTHER" id="PTHR38434:SF1">
    <property type="entry name" value="BLL2549 PROTEIN"/>
    <property type="match status" value="1"/>
</dbReference>
<feature type="transmembrane region" description="Helical" evidence="1">
    <location>
        <begin position="242"/>
        <end position="263"/>
    </location>
</feature>
<feature type="transmembrane region" description="Helical" evidence="1">
    <location>
        <begin position="620"/>
        <end position="640"/>
    </location>
</feature>
<sequence length="928" mass="103017">MIGFLVLLVLGVLVGAVCGIVAIVRFSQLHQQLQQLQQQLQHLQARFTAKPSDSNSSSPTSATHVDSQMLDAIVPVTPYSDATLASNVPTHATTNAPATDPTLIISPIAYHHFAETTSSRETLIANAEHAEQAEQIKSSVDQGGRQREISSESIATSSVNKPNTVNSNWLSWLERQLIDRGMVWLGAIALAFGGVFLVRHSLDAGWFSPTLRIASGVLLGLLLLGVSEWLHQRKMLSQRLENYIPAALASAGFITMYAALLMAQNLYQLIHPLLTFGLLASVALTASWFSLRQGPILAVIGIIGAYAVPILVDTGSQNILGLVCYLGLITASSVWVERYVQRAWLWFLPMLAHCAWLTLLIIETGASQVGVLWCALLLSFLGLVWLPRIQYGRHVQFAPVSMRLWLPPLREHSLGLVLLLLSVLLQFQSASPYHFYATLALMVVLWMAALTDARSECWLWAAGLMALLWISLQQVVLISDTFTLFDGIVLHWQILLWLIIAASLLVSVRMPQRLQWSAFLAIAPILVLALSFYQLPLASKPLLQLAWMFYAALLVIVQALLAKRARLPVQAFIHGAGANLALSFSFTLYLSAANLTLALALQVVMLTLLAIKQRFPIPHWVLKALIAVILFRLTVAPMLGSYETITFSGWHWSLWVYPVVLSCFMLATRLWRHTVLQPWLEGACLHLVAVFITVQSQYWLNDRSLDFSQITFQTLSVHSANWLLLAWVYHWRSELAGALQRLYRIVAAGLVGMALVVQAAVLLHYNPFFSHQAVGEWPVFNWILVLWGIPALLLIALALLKRPQLYHPWGYTIAAALGTLFVLGSVRQFWQGPIIAWNLPTSTAEHYSYSVVFLALAALLIVLAELRQWWPLRKAGFVLLSVVVFKVFVFDLNELTGLLRAASFIGLGASLVLLSALFQRLAKQVRPA</sequence>
<feature type="transmembrane region" description="Helical" evidence="1">
    <location>
        <begin position="368"/>
        <end position="387"/>
    </location>
</feature>
<protein>
    <submittedName>
        <fullName evidence="2">Membrane protein</fullName>
    </submittedName>
</protein>
<dbReference type="Proteomes" id="UP000634667">
    <property type="component" value="Unassembled WGS sequence"/>
</dbReference>
<feature type="transmembrane region" description="Helical" evidence="1">
    <location>
        <begin position="318"/>
        <end position="336"/>
    </location>
</feature>
<feature type="transmembrane region" description="Helical" evidence="1">
    <location>
        <begin position="742"/>
        <end position="765"/>
    </location>
</feature>
<dbReference type="RefSeq" id="WP_189480566.1">
    <property type="nucleotide sequence ID" value="NZ_BMYR01000002.1"/>
</dbReference>
<feature type="transmembrane region" description="Helical" evidence="1">
    <location>
        <begin position="712"/>
        <end position="730"/>
    </location>
</feature>
<feature type="transmembrane region" description="Helical" evidence="1">
    <location>
        <begin position="269"/>
        <end position="289"/>
    </location>
</feature>
<feature type="transmembrane region" description="Helical" evidence="1">
    <location>
        <begin position="592"/>
        <end position="611"/>
    </location>
</feature>
<proteinExistence type="predicted"/>
<organism evidence="2 3">
    <name type="scientific">Alishewanella tabrizica</name>
    <dbReference type="NCBI Taxonomy" id="671278"/>
    <lineage>
        <taxon>Bacteria</taxon>
        <taxon>Pseudomonadati</taxon>
        <taxon>Pseudomonadota</taxon>
        <taxon>Gammaproteobacteria</taxon>
        <taxon>Alteromonadales</taxon>
        <taxon>Alteromonadaceae</taxon>
        <taxon>Alishewanella</taxon>
    </lineage>
</organism>
<feature type="transmembrane region" description="Helical" evidence="1">
    <location>
        <begin position="210"/>
        <end position="230"/>
    </location>
</feature>
<feature type="transmembrane region" description="Helical" evidence="1">
    <location>
        <begin position="488"/>
        <end position="506"/>
    </location>
</feature>
<name>A0ABQ2WIN0_9ALTE</name>
<gene>
    <name evidence="2" type="ORF">GCM10008111_07110</name>
</gene>
<feature type="transmembrane region" description="Helical" evidence="1">
    <location>
        <begin position="518"/>
        <end position="536"/>
    </location>
</feature>
<feature type="transmembrane region" description="Helical" evidence="1">
    <location>
        <begin position="457"/>
        <end position="476"/>
    </location>
</feature>
<keyword evidence="1" id="KW-0472">Membrane</keyword>
<feature type="transmembrane region" description="Helical" evidence="1">
    <location>
        <begin position="683"/>
        <end position="700"/>
    </location>
</feature>
<feature type="transmembrane region" description="Helical" evidence="1">
    <location>
        <begin position="809"/>
        <end position="826"/>
    </location>
</feature>
<comment type="caution">
    <text evidence="2">The sequence shown here is derived from an EMBL/GenBank/DDBJ whole genome shotgun (WGS) entry which is preliminary data.</text>
</comment>
<evidence type="ECO:0000256" key="1">
    <source>
        <dbReference type="SAM" id="Phobius"/>
    </source>
</evidence>
<dbReference type="InterPro" id="IPR014600">
    <property type="entry name" value="UCP035905_mem"/>
</dbReference>
<feature type="transmembrane region" description="Helical" evidence="1">
    <location>
        <begin position="898"/>
        <end position="918"/>
    </location>
</feature>
<dbReference type="PANTHER" id="PTHR38434">
    <property type="entry name" value="BLL2549 PROTEIN"/>
    <property type="match status" value="1"/>
</dbReference>
<accession>A0ABQ2WIN0</accession>
<keyword evidence="1" id="KW-0812">Transmembrane</keyword>
<feature type="transmembrane region" description="Helical" evidence="1">
    <location>
        <begin position="542"/>
        <end position="562"/>
    </location>
</feature>
<evidence type="ECO:0000313" key="2">
    <source>
        <dbReference type="EMBL" id="GGW53461.1"/>
    </source>
</evidence>
<feature type="transmembrane region" description="Helical" evidence="1">
    <location>
        <begin position="296"/>
        <end position="312"/>
    </location>
</feature>
<dbReference type="InterPro" id="IPR019286">
    <property type="entry name" value="DUF2339_TM"/>
</dbReference>
<feature type="transmembrane region" description="Helical" evidence="1">
    <location>
        <begin position="875"/>
        <end position="892"/>
    </location>
</feature>
<feature type="transmembrane region" description="Helical" evidence="1">
    <location>
        <begin position="652"/>
        <end position="671"/>
    </location>
</feature>
<feature type="transmembrane region" description="Helical" evidence="1">
    <location>
        <begin position="343"/>
        <end position="362"/>
    </location>
</feature>
<feature type="transmembrane region" description="Helical" evidence="1">
    <location>
        <begin position="433"/>
        <end position="450"/>
    </location>
</feature>
<evidence type="ECO:0000313" key="3">
    <source>
        <dbReference type="Proteomes" id="UP000634667"/>
    </source>
</evidence>
<feature type="transmembrane region" description="Helical" evidence="1">
    <location>
        <begin position="6"/>
        <end position="26"/>
    </location>
</feature>